<proteinExistence type="predicted"/>
<accession>A0AA38NBI3</accession>
<protein>
    <submittedName>
        <fullName evidence="1">Uncharacterized protein</fullName>
    </submittedName>
</protein>
<gene>
    <name evidence="1" type="ORF">GGU10DRAFT_278077</name>
</gene>
<sequence length="194" mass="21524">MSNPGGILDWARLHNCTFGLEKFQLTDFTRRRIPHPTEPKKKVLDQGEPLHLGDRVIPVKSVLKLLGLLFDRELRFKEQSAVAVAKGQAWISQFQRLSRTTGGAAAAHMREWYIAMLMSSMLYGADVFLSPQHHPGAASGDRSVRKKPQRAVVSKLASIQRQVALMITGALPSTPTDLLDIHADLLPMPLAIDK</sequence>
<keyword evidence="2" id="KW-1185">Reference proteome</keyword>
<feature type="non-terminal residue" evidence="1">
    <location>
        <position position="194"/>
    </location>
</feature>
<dbReference type="AlphaFoldDB" id="A0AA38NBI3"/>
<name>A0AA38NBI3_9AGAR</name>
<evidence type="ECO:0000313" key="2">
    <source>
        <dbReference type="Proteomes" id="UP001163798"/>
    </source>
</evidence>
<comment type="caution">
    <text evidence="1">The sequence shown here is derived from an EMBL/GenBank/DDBJ whole genome shotgun (WGS) entry which is preliminary data.</text>
</comment>
<evidence type="ECO:0000313" key="1">
    <source>
        <dbReference type="EMBL" id="KAJ3781156.1"/>
    </source>
</evidence>
<dbReference type="Proteomes" id="UP001163798">
    <property type="component" value="Unassembled WGS sequence"/>
</dbReference>
<organism evidence="1 2">
    <name type="scientific">Lentinula aff. detonsa</name>
    <dbReference type="NCBI Taxonomy" id="2804958"/>
    <lineage>
        <taxon>Eukaryota</taxon>
        <taxon>Fungi</taxon>
        <taxon>Dikarya</taxon>
        <taxon>Basidiomycota</taxon>
        <taxon>Agaricomycotina</taxon>
        <taxon>Agaricomycetes</taxon>
        <taxon>Agaricomycetidae</taxon>
        <taxon>Agaricales</taxon>
        <taxon>Marasmiineae</taxon>
        <taxon>Omphalotaceae</taxon>
        <taxon>Lentinula</taxon>
    </lineage>
</organism>
<reference evidence="1" key="1">
    <citation type="submission" date="2022-08" db="EMBL/GenBank/DDBJ databases">
        <authorList>
            <consortium name="DOE Joint Genome Institute"/>
            <person name="Min B."/>
            <person name="Riley R."/>
            <person name="Sierra-Patev S."/>
            <person name="Naranjo-Ortiz M."/>
            <person name="Looney B."/>
            <person name="Konkel Z."/>
            <person name="Slot J.C."/>
            <person name="Sakamoto Y."/>
            <person name="Steenwyk J.L."/>
            <person name="Rokas A."/>
            <person name="Carro J."/>
            <person name="Camarero S."/>
            <person name="Ferreira P."/>
            <person name="Molpeceres G."/>
            <person name="Ruiz-Duenas F.J."/>
            <person name="Serrano A."/>
            <person name="Henrissat B."/>
            <person name="Drula E."/>
            <person name="Hughes K.W."/>
            <person name="Mata J.L."/>
            <person name="Ishikawa N.K."/>
            <person name="Vargas-Isla R."/>
            <person name="Ushijima S."/>
            <person name="Smith C.A."/>
            <person name="Ahrendt S."/>
            <person name="Andreopoulos W."/>
            <person name="He G."/>
            <person name="Labutti K."/>
            <person name="Lipzen A."/>
            <person name="Ng V."/>
            <person name="Sandor L."/>
            <person name="Barry K."/>
            <person name="Martinez A.T."/>
            <person name="Xiao Y."/>
            <person name="Gibbons J.G."/>
            <person name="Terashima K."/>
            <person name="Hibbett D.S."/>
            <person name="Grigoriev I.V."/>
        </authorList>
    </citation>
    <scope>NUCLEOTIDE SEQUENCE</scope>
    <source>
        <strain evidence="1">TFB10291</strain>
    </source>
</reference>
<dbReference type="EMBL" id="MU793594">
    <property type="protein sequence ID" value="KAJ3781156.1"/>
    <property type="molecule type" value="Genomic_DNA"/>
</dbReference>